<name>A0A5B7CH89_PORTR</name>
<proteinExistence type="predicted"/>
<gene>
    <name evidence="1" type="ORF">E2C01_001204</name>
</gene>
<dbReference type="EMBL" id="VSRR010000037">
    <property type="protein sequence ID" value="MPC08615.1"/>
    <property type="molecule type" value="Genomic_DNA"/>
</dbReference>
<sequence length="93" mass="10895">MLCRQVLAFSCIKRAMCCLVSWRDELKSKLITTKYAFYLEFRVKHDQTHDPHLSLHVIGKALLLRYVILFTAATNDSTFHYHLAHKSSNEKKL</sequence>
<evidence type="ECO:0000313" key="1">
    <source>
        <dbReference type="EMBL" id="MPC08615.1"/>
    </source>
</evidence>
<organism evidence="1 2">
    <name type="scientific">Portunus trituberculatus</name>
    <name type="common">Swimming crab</name>
    <name type="synonym">Neptunus trituberculatus</name>
    <dbReference type="NCBI Taxonomy" id="210409"/>
    <lineage>
        <taxon>Eukaryota</taxon>
        <taxon>Metazoa</taxon>
        <taxon>Ecdysozoa</taxon>
        <taxon>Arthropoda</taxon>
        <taxon>Crustacea</taxon>
        <taxon>Multicrustacea</taxon>
        <taxon>Malacostraca</taxon>
        <taxon>Eumalacostraca</taxon>
        <taxon>Eucarida</taxon>
        <taxon>Decapoda</taxon>
        <taxon>Pleocyemata</taxon>
        <taxon>Brachyura</taxon>
        <taxon>Eubrachyura</taxon>
        <taxon>Portunoidea</taxon>
        <taxon>Portunidae</taxon>
        <taxon>Portuninae</taxon>
        <taxon>Portunus</taxon>
    </lineage>
</organism>
<reference evidence="1 2" key="1">
    <citation type="submission" date="2019-05" db="EMBL/GenBank/DDBJ databases">
        <title>Another draft genome of Portunus trituberculatus and its Hox gene families provides insights of decapod evolution.</title>
        <authorList>
            <person name="Jeong J.-H."/>
            <person name="Song I."/>
            <person name="Kim S."/>
            <person name="Choi T."/>
            <person name="Kim D."/>
            <person name="Ryu S."/>
            <person name="Kim W."/>
        </authorList>
    </citation>
    <scope>NUCLEOTIDE SEQUENCE [LARGE SCALE GENOMIC DNA]</scope>
    <source>
        <tissue evidence="1">Muscle</tissue>
    </source>
</reference>
<comment type="caution">
    <text evidence="1">The sequence shown here is derived from an EMBL/GenBank/DDBJ whole genome shotgun (WGS) entry which is preliminary data.</text>
</comment>
<accession>A0A5B7CH89</accession>
<keyword evidence="2" id="KW-1185">Reference proteome</keyword>
<dbReference type="Proteomes" id="UP000324222">
    <property type="component" value="Unassembled WGS sequence"/>
</dbReference>
<evidence type="ECO:0000313" key="2">
    <source>
        <dbReference type="Proteomes" id="UP000324222"/>
    </source>
</evidence>
<dbReference type="AlphaFoldDB" id="A0A5B7CH89"/>
<protein>
    <submittedName>
        <fullName evidence="1">Uncharacterized protein</fullName>
    </submittedName>
</protein>